<proteinExistence type="predicted"/>
<gene>
    <name evidence="2" type="ORF">CDAR_480271</name>
</gene>
<dbReference type="Proteomes" id="UP001054837">
    <property type="component" value="Unassembled WGS sequence"/>
</dbReference>
<comment type="caution">
    <text evidence="2">The sequence shown here is derived from an EMBL/GenBank/DDBJ whole genome shotgun (WGS) entry which is preliminary data.</text>
</comment>
<sequence>MSGIVLPRTGRIDRHFFRFTSRSSVMDMQEFTEKKPSSPTNRSHGNGNRPSLHSIRKFNIDKNASLRIKSQDTSPNENKERWGVLRYPRAGKLNSRIRNTHFTPDPASSSHEADRCTSKWSGIHVE</sequence>
<protein>
    <submittedName>
        <fullName evidence="2">Uncharacterized protein</fullName>
    </submittedName>
</protein>
<evidence type="ECO:0000313" key="3">
    <source>
        <dbReference type="Proteomes" id="UP001054837"/>
    </source>
</evidence>
<dbReference type="AlphaFoldDB" id="A0AAV4V0T4"/>
<name>A0AAV4V0T4_9ARAC</name>
<organism evidence="2 3">
    <name type="scientific">Caerostris darwini</name>
    <dbReference type="NCBI Taxonomy" id="1538125"/>
    <lineage>
        <taxon>Eukaryota</taxon>
        <taxon>Metazoa</taxon>
        <taxon>Ecdysozoa</taxon>
        <taxon>Arthropoda</taxon>
        <taxon>Chelicerata</taxon>
        <taxon>Arachnida</taxon>
        <taxon>Araneae</taxon>
        <taxon>Araneomorphae</taxon>
        <taxon>Entelegynae</taxon>
        <taxon>Araneoidea</taxon>
        <taxon>Araneidae</taxon>
        <taxon>Caerostris</taxon>
    </lineage>
</organism>
<accession>A0AAV4V0T4</accession>
<feature type="compositionally biased region" description="Polar residues" evidence="1">
    <location>
        <begin position="96"/>
        <end position="110"/>
    </location>
</feature>
<feature type="compositionally biased region" description="Polar residues" evidence="1">
    <location>
        <begin position="37"/>
        <end position="51"/>
    </location>
</feature>
<evidence type="ECO:0000256" key="1">
    <source>
        <dbReference type="SAM" id="MobiDB-lite"/>
    </source>
</evidence>
<feature type="region of interest" description="Disordered" evidence="1">
    <location>
        <begin position="27"/>
        <end position="126"/>
    </location>
</feature>
<dbReference type="EMBL" id="BPLQ01012203">
    <property type="protein sequence ID" value="GIY63658.1"/>
    <property type="molecule type" value="Genomic_DNA"/>
</dbReference>
<evidence type="ECO:0000313" key="2">
    <source>
        <dbReference type="EMBL" id="GIY63658.1"/>
    </source>
</evidence>
<keyword evidence="3" id="KW-1185">Reference proteome</keyword>
<reference evidence="2 3" key="1">
    <citation type="submission" date="2021-06" db="EMBL/GenBank/DDBJ databases">
        <title>Caerostris darwini draft genome.</title>
        <authorList>
            <person name="Kono N."/>
            <person name="Arakawa K."/>
        </authorList>
    </citation>
    <scope>NUCLEOTIDE SEQUENCE [LARGE SCALE GENOMIC DNA]</scope>
</reference>